<dbReference type="PATRIC" id="fig|1330047.3.peg.1764"/>
<evidence type="ECO:0000313" key="2">
    <source>
        <dbReference type="Proteomes" id="UP000018420"/>
    </source>
</evidence>
<dbReference type="RefSeq" id="WP_004907728.1">
    <property type="nucleotide sequence ID" value="NZ_ASYZ01000087.1"/>
</dbReference>
<dbReference type="InterPro" id="IPR027417">
    <property type="entry name" value="P-loop_NTPase"/>
</dbReference>
<dbReference type="Proteomes" id="UP000018420">
    <property type="component" value="Unassembled WGS sequence"/>
</dbReference>
<name>S7WRS6_ACIJU</name>
<dbReference type="AlphaFoldDB" id="S7WRS6"/>
<proteinExistence type="predicted"/>
<protein>
    <submittedName>
        <fullName evidence="1">IncI1 plasmid conjugative transfer protein TraU</fullName>
    </submittedName>
</protein>
<dbReference type="SUPFAM" id="SSF52540">
    <property type="entry name" value="P-loop containing nucleoside triphosphate hydrolases"/>
    <property type="match status" value="1"/>
</dbReference>
<dbReference type="Gene3D" id="3.40.50.300">
    <property type="entry name" value="P-loop containing nucleotide triphosphate hydrolases"/>
    <property type="match status" value="1"/>
</dbReference>
<dbReference type="EMBL" id="ASYZ01000087">
    <property type="protein sequence ID" value="EPR85840.1"/>
    <property type="molecule type" value="Genomic_DNA"/>
</dbReference>
<accession>S7WRS6</accession>
<evidence type="ECO:0000313" key="1">
    <source>
        <dbReference type="EMBL" id="EPR85840.1"/>
    </source>
</evidence>
<sequence>MSIMENILDGLENSLAYVARHMIGKDLAGYCELMTSIGVTDEDVKRNPSLKDPYTLITNNNSLLTVFAIEGTFEITSDDDFFRMIDSLRLKMSGYMQNPGHSLTCAFEVDPDRSLDELMRLAEPQIVAARRIGITSEDIIVDRAKRNAPLVAYEQNLLVVYTHTSVFNKDEYKQVLTNRANDAIKNKLPGVRYSQNPAAALMDMKSKHDTVLEKILSDFKLCGVDGKSGILLTRLDAHEAIKRVRIMCNRERTSQKFRPVLPGDKWYPRGKELKNDVSDLLPPTLNYQICTNDVEVAKGGLVKTDELIHGNIYMELGPQEPQTFSSLLTTIDRSIPWRIRFDLEPKGLNMLRTRDMIASFTGMLSSNRDIRQSFLDLKEIEKLEPVCSMKISLSTWSNTERETKRRLATLEKAIQSWGICNMSDVHGDPVAAWASTIPAFTTRNTANRMLPPLSEALKMYPLQRPATPWGDKGSLIMRTPDGKIYPIGIGSRLQDTWIELISAPPGSGKSVLLNSMNLATIHRPGSVRLPLMTIIDVGPSSAGLIDLIRDSLPERRKHEVATLKLQNSINYAVNPWDTQLGCRYPTTREKEFLADFMTLLCIDARDGVAPSGVSQVNEMLLDIAYTDKANKSANLYEPNVDAVVDKVLEETGLKDKYDSNWWLDATWWEVVDMLFTVGEIHAAGLAQRQAVPVLSDFGAYLNDEGIKQLFKDATIPGGTEPILSYMSRCFTSASTNFALFSGRTRFELNSETRIISIDLNDVVGGKSKESQVRSAIMYLFARQLAAKNYFLRDEIILPVAPQLYHSYHMKRVADVQDEQKTISYDELHNTGGLDVFEETIIKDGREGRKWGIRIIGASQYLTDYKEKLLHAATAVYVMRGGNVEDENVLKETFKVSDEAIRQLQRFATGPSKDGGNFLAIFKTKLGQIVQLLTNTIGPIEAWAFSTTAEDVALRNRLYKRIGTVAARRILATEYPLGSAMEKIESMRLDAKEDNEHGVIETLARELENLYLLNKEKVK</sequence>
<comment type="caution">
    <text evidence="1">The sequence shown here is derived from an EMBL/GenBank/DDBJ whole genome shotgun (WGS) entry which is preliminary data.</text>
</comment>
<gene>
    <name evidence="1" type="ORF">L292_3170</name>
</gene>
<reference evidence="1 2" key="1">
    <citation type="submission" date="2013-05" db="EMBL/GenBank/DDBJ databases">
        <title>Genome assembly of Acinetobacter junii MTCC 11364.</title>
        <authorList>
            <person name="Khatri I."/>
            <person name="Singh N.K."/>
            <person name="Subramanian S."/>
            <person name="Mayilraj S."/>
        </authorList>
    </citation>
    <scope>NUCLEOTIDE SEQUENCE [LARGE SCALE GENOMIC DNA]</scope>
    <source>
        <strain evidence="1 2">MTCC 11364</strain>
    </source>
</reference>
<organism evidence="1 2">
    <name type="scientific">Acinetobacter junii CIP 107470 = MTCC 11364</name>
    <dbReference type="NCBI Taxonomy" id="1217666"/>
    <lineage>
        <taxon>Bacteria</taxon>
        <taxon>Pseudomonadati</taxon>
        <taxon>Pseudomonadota</taxon>
        <taxon>Gammaproteobacteria</taxon>
        <taxon>Moraxellales</taxon>
        <taxon>Moraxellaceae</taxon>
        <taxon>Acinetobacter</taxon>
    </lineage>
</organism>